<name>A0ABS2MYW6_9BACI</name>
<dbReference type="Pfam" id="PF10604">
    <property type="entry name" value="Polyketide_cyc2"/>
    <property type="match status" value="1"/>
</dbReference>
<evidence type="ECO:0000313" key="2">
    <source>
        <dbReference type="Proteomes" id="UP001296943"/>
    </source>
</evidence>
<dbReference type="CDD" id="cd07812">
    <property type="entry name" value="SRPBCC"/>
    <property type="match status" value="1"/>
</dbReference>
<gene>
    <name evidence="1" type="ORF">JOC48_001514</name>
</gene>
<dbReference type="InterPro" id="IPR019587">
    <property type="entry name" value="Polyketide_cyclase/dehydratase"/>
</dbReference>
<dbReference type="SUPFAM" id="SSF55961">
    <property type="entry name" value="Bet v1-like"/>
    <property type="match status" value="1"/>
</dbReference>
<comment type="caution">
    <text evidence="1">The sequence shown here is derived from an EMBL/GenBank/DDBJ whole genome shotgun (WGS) entry which is preliminary data.</text>
</comment>
<protein>
    <submittedName>
        <fullName evidence="1">Carbon monoxide dehydrogenase subunit G</fullName>
    </submittedName>
</protein>
<dbReference type="InterPro" id="IPR023393">
    <property type="entry name" value="START-like_dom_sf"/>
</dbReference>
<accession>A0ABS2MYW6</accession>
<keyword evidence="2" id="KW-1185">Reference proteome</keyword>
<dbReference type="EMBL" id="JAFBDR010000006">
    <property type="protein sequence ID" value="MBM7571034.1"/>
    <property type="molecule type" value="Genomic_DNA"/>
</dbReference>
<dbReference type="RefSeq" id="WP_204498434.1">
    <property type="nucleotide sequence ID" value="NZ_JAFBDR010000006.1"/>
</dbReference>
<sequence length="151" mass="16924">MPSGTHSVELNVPIETIWKFVSDINKWAPLVPGYVKHQIRNPKQSIWELTGEVGNVQKKVNLQIDIIKWQEPTKVTFDIKGLNEKFDGVGYFEAEALSKTNTKITGYINITTRGMLGTIVNPVLTSLVQRKTLELTDAMADKLVKVKSATK</sequence>
<organism evidence="1 2">
    <name type="scientific">Aquibacillus albus</name>
    <dbReference type="NCBI Taxonomy" id="1168171"/>
    <lineage>
        <taxon>Bacteria</taxon>
        <taxon>Bacillati</taxon>
        <taxon>Bacillota</taxon>
        <taxon>Bacilli</taxon>
        <taxon>Bacillales</taxon>
        <taxon>Bacillaceae</taxon>
        <taxon>Aquibacillus</taxon>
    </lineage>
</organism>
<evidence type="ECO:0000313" key="1">
    <source>
        <dbReference type="EMBL" id="MBM7571034.1"/>
    </source>
</evidence>
<reference evidence="1 2" key="1">
    <citation type="submission" date="2021-01" db="EMBL/GenBank/DDBJ databases">
        <title>Genomic Encyclopedia of Type Strains, Phase IV (KMG-IV): sequencing the most valuable type-strain genomes for metagenomic binning, comparative biology and taxonomic classification.</title>
        <authorList>
            <person name="Goeker M."/>
        </authorList>
    </citation>
    <scope>NUCLEOTIDE SEQUENCE [LARGE SCALE GENOMIC DNA]</scope>
    <source>
        <strain evidence="1 2">DSM 23711</strain>
    </source>
</reference>
<dbReference type="Gene3D" id="3.30.530.20">
    <property type="match status" value="1"/>
</dbReference>
<dbReference type="Proteomes" id="UP001296943">
    <property type="component" value="Unassembled WGS sequence"/>
</dbReference>
<proteinExistence type="predicted"/>